<dbReference type="Proteomes" id="UP000315395">
    <property type="component" value="Chromosome"/>
</dbReference>
<dbReference type="EMBL" id="CP041616">
    <property type="protein sequence ID" value="QDO89138.1"/>
    <property type="molecule type" value="Genomic_DNA"/>
</dbReference>
<protein>
    <submittedName>
        <fullName evidence="2">Uncharacterized protein</fullName>
    </submittedName>
</protein>
<name>A0A516GC99_9MICO</name>
<sequence>MLQRLAGNRAVTDMLERPVQHESRDTPQAPPPEPVAADAIVDQHGAAVAMLEEKVERTVGQTDEDEAAPELASEETVAQLPGLLAEVDAQYARIAADVQQLVAAPTHFTGTSPAHTRHVGASAQWNPLGAQTATPSIQRVKTTKHDRNYFKRTRKLSAKLEKSKLVIGGAEYADFRKARRKAKAYARKLDKNRSASQLMYQAYTAKKTGAVHPTWNILVHATKMYKYLDRMNVTKERVRWFQHKAPTGFTRRSMRAALQPGAKNLMVGSNRSGTHDLYWGEPTLSARKGSSGSALYIKGHLLNDHLGGGGLAHNLVPLTADKQRGAKNKTGSNDANGEHNKQIEEPIKKLLTGKTQIKETLKYRVDSLAPDPDATRVTNTQLVRKYAHAFDAAAKLPANSSLTTGEVRDAIETADASLDGIGKHLLAAIGTGHLKSPSAAASLLLDNATLWEAENAVIPGGIECSATYSDGVTVTTPLTKSGHPMRKFEIRNVLPTKFTAPYRP</sequence>
<accession>A0A516GC99</accession>
<dbReference type="AlphaFoldDB" id="A0A516GC99"/>
<dbReference type="InterPro" id="IPR044929">
    <property type="entry name" value="DNA/RNA_non-sp_Endonuclease_sf"/>
</dbReference>
<evidence type="ECO:0000256" key="1">
    <source>
        <dbReference type="SAM" id="MobiDB-lite"/>
    </source>
</evidence>
<dbReference type="RefSeq" id="WP_143783815.1">
    <property type="nucleotide sequence ID" value="NZ_CP041616.1"/>
</dbReference>
<organism evidence="2 3">
    <name type="scientific">Ornithinimicrobium ciconiae</name>
    <dbReference type="NCBI Taxonomy" id="2594265"/>
    <lineage>
        <taxon>Bacteria</taxon>
        <taxon>Bacillati</taxon>
        <taxon>Actinomycetota</taxon>
        <taxon>Actinomycetes</taxon>
        <taxon>Micrococcales</taxon>
        <taxon>Ornithinimicrobiaceae</taxon>
        <taxon>Ornithinimicrobium</taxon>
    </lineage>
</organism>
<evidence type="ECO:0000313" key="2">
    <source>
        <dbReference type="EMBL" id="QDO89138.1"/>
    </source>
</evidence>
<feature type="compositionally biased region" description="Basic and acidic residues" evidence="1">
    <location>
        <begin position="14"/>
        <end position="25"/>
    </location>
</feature>
<gene>
    <name evidence="2" type="ORF">FNH13_13045</name>
</gene>
<evidence type="ECO:0000313" key="3">
    <source>
        <dbReference type="Proteomes" id="UP000315395"/>
    </source>
</evidence>
<feature type="region of interest" description="Disordered" evidence="1">
    <location>
        <begin position="1"/>
        <end position="34"/>
    </location>
</feature>
<dbReference type="Gene3D" id="3.40.570.10">
    <property type="entry name" value="Extracellular Endonuclease, subunit A"/>
    <property type="match status" value="1"/>
</dbReference>
<dbReference type="KEGG" id="orz:FNH13_13045"/>
<proteinExistence type="predicted"/>
<keyword evidence="3" id="KW-1185">Reference proteome</keyword>
<reference evidence="2 3" key="1">
    <citation type="submission" date="2019-07" db="EMBL/GenBank/DDBJ databases">
        <title>complete genome sequencing of Ornithinimicrobium sp. H23M54.</title>
        <authorList>
            <person name="Bae J.-W."/>
            <person name="Lee S.-Y."/>
        </authorList>
    </citation>
    <scope>NUCLEOTIDE SEQUENCE [LARGE SCALE GENOMIC DNA]</scope>
    <source>
        <strain evidence="2 3">H23M54</strain>
    </source>
</reference>